<sequence length="131" mass="14465">MEDNHIDTPLVRSFVATLRSAEQADDVADLAAMFTDDAELFRLDGAGLRRGDARGFWESYRAQFSEVRTVFTNAVETDAEAALEWHSSGTLSDGKPFTYEGSTFLTHDGEHITGLRTYYDTAAFLEVTAGT</sequence>
<evidence type="ECO:0000313" key="3">
    <source>
        <dbReference type="Proteomes" id="UP001501598"/>
    </source>
</evidence>
<dbReference type="RefSeq" id="WP_345414588.1">
    <property type="nucleotide sequence ID" value="NZ_BAABGT010000025.1"/>
</dbReference>
<dbReference type="Gene3D" id="3.10.450.50">
    <property type="match status" value="1"/>
</dbReference>
<comment type="caution">
    <text evidence="2">The sequence shown here is derived from an EMBL/GenBank/DDBJ whole genome shotgun (WGS) entry which is preliminary data.</text>
</comment>
<gene>
    <name evidence="2" type="ORF">GCM10023175_17660</name>
</gene>
<dbReference type="Proteomes" id="UP001501598">
    <property type="component" value="Unassembled WGS sequence"/>
</dbReference>
<organism evidence="2 3">
    <name type="scientific">Pseudonocardia xishanensis</name>
    <dbReference type="NCBI Taxonomy" id="630995"/>
    <lineage>
        <taxon>Bacteria</taxon>
        <taxon>Bacillati</taxon>
        <taxon>Actinomycetota</taxon>
        <taxon>Actinomycetes</taxon>
        <taxon>Pseudonocardiales</taxon>
        <taxon>Pseudonocardiaceae</taxon>
        <taxon>Pseudonocardia</taxon>
    </lineage>
</organism>
<dbReference type="Pfam" id="PF12680">
    <property type="entry name" value="SnoaL_2"/>
    <property type="match status" value="1"/>
</dbReference>
<keyword evidence="3" id="KW-1185">Reference proteome</keyword>
<evidence type="ECO:0000259" key="1">
    <source>
        <dbReference type="Pfam" id="PF12680"/>
    </source>
</evidence>
<proteinExistence type="predicted"/>
<reference evidence="3" key="1">
    <citation type="journal article" date="2019" name="Int. J. Syst. Evol. Microbiol.">
        <title>The Global Catalogue of Microorganisms (GCM) 10K type strain sequencing project: providing services to taxonomists for standard genome sequencing and annotation.</title>
        <authorList>
            <consortium name="The Broad Institute Genomics Platform"/>
            <consortium name="The Broad Institute Genome Sequencing Center for Infectious Disease"/>
            <person name="Wu L."/>
            <person name="Ma J."/>
        </authorList>
    </citation>
    <scope>NUCLEOTIDE SEQUENCE [LARGE SCALE GENOMIC DNA]</scope>
    <source>
        <strain evidence="3">JCM 17906</strain>
    </source>
</reference>
<dbReference type="EMBL" id="BAABGT010000025">
    <property type="protein sequence ID" value="GAA4542389.1"/>
    <property type="molecule type" value="Genomic_DNA"/>
</dbReference>
<dbReference type="InterPro" id="IPR037401">
    <property type="entry name" value="SnoaL-like"/>
</dbReference>
<name>A0ABP8RMA4_9PSEU</name>
<protein>
    <recommendedName>
        <fullName evidence="1">SnoaL-like domain-containing protein</fullName>
    </recommendedName>
</protein>
<dbReference type="SUPFAM" id="SSF54427">
    <property type="entry name" value="NTF2-like"/>
    <property type="match status" value="1"/>
</dbReference>
<dbReference type="InterPro" id="IPR032710">
    <property type="entry name" value="NTF2-like_dom_sf"/>
</dbReference>
<accession>A0ABP8RMA4</accession>
<feature type="domain" description="SnoaL-like" evidence="1">
    <location>
        <begin position="20"/>
        <end position="113"/>
    </location>
</feature>
<evidence type="ECO:0000313" key="2">
    <source>
        <dbReference type="EMBL" id="GAA4542389.1"/>
    </source>
</evidence>